<evidence type="ECO:0008006" key="4">
    <source>
        <dbReference type="Google" id="ProtNLM"/>
    </source>
</evidence>
<organism evidence="2 3">
    <name type="scientific">Tetradesmus obliquus</name>
    <name type="common">Green alga</name>
    <name type="synonym">Acutodesmus obliquus</name>
    <dbReference type="NCBI Taxonomy" id="3088"/>
    <lineage>
        <taxon>Eukaryota</taxon>
        <taxon>Viridiplantae</taxon>
        <taxon>Chlorophyta</taxon>
        <taxon>core chlorophytes</taxon>
        <taxon>Chlorophyceae</taxon>
        <taxon>CS clade</taxon>
        <taxon>Sphaeropleales</taxon>
        <taxon>Scenedesmaceae</taxon>
        <taxon>Tetradesmus</taxon>
    </lineage>
</organism>
<dbReference type="Proteomes" id="UP000256970">
    <property type="component" value="Unassembled WGS sequence"/>
</dbReference>
<sequence>MKGLNRSEVFAIILSVTLDIAFAAGYPSTWTSSHLDAGYPAGVTCISHPATDWGEHGSPSAVAITFTLAESAGKAVNAICPGATYTITEKLAGTDSGHIFVTTTAGSLSPGEKPAGWAITFTLADSAGKAVNAICPGATYTITEKLAGTDSGHIFVTTTAGSLSPGEKPAGW</sequence>
<accession>A0A383V360</accession>
<dbReference type="AlphaFoldDB" id="A0A383V360"/>
<reference evidence="2 3" key="1">
    <citation type="submission" date="2016-10" db="EMBL/GenBank/DDBJ databases">
        <authorList>
            <person name="Cai Z."/>
        </authorList>
    </citation>
    <scope>NUCLEOTIDE SEQUENCE [LARGE SCALE GENOMIC DNA]</scope>
</reference>
<evidence type="ECO:0000313" key="3">
    <source>
        <dbReference type="Proteomes" id="UP000256970"/>
    </source>
</evidence>
<proteinExistence type="predicted"/>
<keyword evidence="3" id="KW-1185">Reference proteome</keyword>
<keyword evidence="1" id="KW-0732">Signal</keyword>
<evidence type="ECO:0000256" key="1">
    <source>
        <dbReference type="SAM" id="SignalP"/>
    </source>
</evidence>
<evidence type="ECO:0000313" key="2">
    <source>
        <dbReference type="EMBL" id="SZX60028.1"/>
    </source>
</evidence>
<dbReference type="EMBL" id="FNXT01000044">
    <property type="protein sequence ID" value="SZX60028.1"/>
    <property type="molecule type" value="Genomic_DNA"/>
</dbReference>
<name>A0A383V360_TETOB</name>
<feature type="chain" id="PRO_5017062545" description="Reelin domain-containing protein" evidence="1">
    <location>
        <begin position="24"/>
        <end position="172"/>
    </location>
</feature>
<protein>
    <recommendedName>
        <fullName evidence="4">Reelin domain-containing protein</fullName>
    </recommendedName>
</protein>
<gene>
    <name evidence="2" type="ORF">BQ4739_LOCUS609</name>
</gene>
<feature type="signal peptide" evidence="1">
    <location>
        <begin position="1"/>
        <end position="23"/>
    </location>
</feature>